<name>A0A0R1RH56_9LACO</name>
<dbReference type="Gene3D" id="1.10.10.10">
    <property type="entry name" value="Winged helix-like DNA-binding domain superfamily/Winged helix DNA-binding domain"/>
    <property type="match status" value="1"/>
</dbReference>
<dbReference type="InterPro" id="IPR030489">
    <property type="entry name" value="TR_Rrf2-type_CS"/>
</dbReference>
<dbReference type="SUPFAM" id="SSF46785">
    <property type="entry name" value="Winged helix' DNA-binding domain"/>
    <property type="match status" value="1"/>
</dbReference>
<reference evidence="1 2" key="1">
    <citation type="journal article" date="2015" name="Genome Announc.">
        <title>Expanding the biotechnology potential of lactobacilli through comparative genomics of 213 strains and associated genera.</title>
        <authorList>
            <person name="Sun Z."/>
            <person name="Harris H.M."/>
            <person name="McCann A."/>
            <person name="Guo C."/>
            <person name="Argimon S."/>
            <person name="Zhang W."/>
            <person name="Yang X."/>
            <person name="Jeffery I.B."/>
            <person name="Cooney J.C."/>
            <person name="Kagawa T.F."/>
            <person name="Liu W."/>
            <person name="Song Y."/>
            <person name="Salvetti E."/>
            <person name="Wrobel A."/>
            <person name="Rasinkangas P."/>
            <person name="Parkhill J."/>
            <person name="Rea M.C."/>
            <person name="O'Sullivan O."/>
            <person name="Ritari J."/>
            <person name="Douillard F.P."/>
            <person name="Paul Ross R."/>
            <person name="Yang R."/>
            <person name="Briner A.E."/>
            <person name="Felis G.E."/>
            <person name="de Vos W.M."/>
            <person name="Barrangou R."/>
            <person name="Klaenhammer T.R."/>
            <person name="Caufield P.W."/>
            <person name="Cui Y."/>
            <person name="Zhang H."/>
            <person name="O'Toole P.W."/>
        </authorList>
    </citation>
    <scope>NUCLEOTIDE SEQUENCE [LARGE SCALE GENOMIC DNA]</scope>
    <source>
        <strain evidence="1 2">DSM 15814</strain>
    </source>
</reference>
<dbReference type="Pfam" id="PF02082">
    <property type="entry name" value="Rrf2"/>
    <property type="match status" value="1"/>
</dbReference>
<dbReference type="GO" id="GO:0005829">
    <property type="term" value="C:cytosol"/>
    <property type="evidence" value="ECO:0007669"/>
    <property type="project" value="TreeGrafter"/>
</dbReference>
<dbReference type="AlphaFoldDB" id="A0A0R1RH56"/>
<organism evidence="1 2">
    <name type="scientific">Furfurilactobacillus rossiae DSM 15814</name>
    <dbReference type="NCBI Taxonomy" id="1114972"/>
    <lineage>
        <taxon>Bacteria</taxon>
        <taxon>Bacillati</taxon>
        <taxon>Bacillota</taxon>
        <taxon>Bacilli</taxon>
        <taxon>Lactobacillales</taxon>
        <taxon>Lactobacillaceae</taxon>
        <taxon>Furfurilactobacillus</taxon>
    </lineage>
</organism>
<dbReference type="PATRIC" id="fig|1114972.6.peg.2014"/>
<dbReference type="STRING" id="1114972.FD35_GL001971"/>
<dbReference type="PROSITE" id="PS01332">
    <property type="entry name" value="HTH_RRF2_1"/>
    <property type="match status" value="1"/>
</dbReference>
<dbReference type="PANTHER" id="PTHR33221">
    <property type="entry name" value="WINGED HELIX-TURN-HELIX TRANSCRIPTIONAL REGULATOR, RRF2 FAMILY"/>
    <property type="match status" value="1"/>
</dbReference>
<gene>
    <name evidence="1" type="ORF">FD35_GL001971</name>
</gene>
<dbReference type="PROSITE" id="PS51197">
    <property type="entry name" value="HTH_RRF2_2"/>
    <property type="match status" value="1"/>
</dbReference>
<dbReference type="Proteomes" id="UP000051999">
    <property type="component" value="Unassembled WGS sequence"/>
</dbReference>
<keyword evidence="2" id="KW-1185">Reference proteome</keyword>
<comment type="caution">
    <text evidence="1">The sequence shown here is derived from an EMBL/GenBank/DDBJ whole genome shotgun (WGS) entry which is preliminary data.</text>
</comment>
<evidence type="ECO:0008006" key="3">
    <source>
        <dbReference type="Google" id="ProtNLM"/>
    </source>
</evidence>
<proteinExistence type="predicted"/>
<protein>
    <recommendedName>
        <fullName evidence="3">Rrf2 family transcriptional regulator</fullName>
    </recommendedName>
</protein>
<dbReference type="GO" id="GO:0003700">
    <property type="term" value="F:DNA-binding transcription factor activity"/>
    <property type="evidence" value="ECO:0007669"/>
    <property type="project" value="TreeGrafter"/>
</dbReference>
<dbReference type="InterPro" id="IPR000944">
    <property type="entry name" value="Tscrpt_reg_Rrf2"/>
</dbReference>
<evidence type="ECO:0000313" key="1">
    <source>
        <dbReference type="EMBL" id="KRL56336.1"/>
    </source>
</evidence>
<dbReference type="EMBL" id="AZFF01000004">
    <property type="protein sequence ID" value="KRL56336.1"/>
    <property type="molecule type" value="Genomic_DNA"/>
</dbReference>
<dbReference type="eggNOG" id="COG1959">
    <property type="taxonomic scope" value="Bacteria"/>
</dbReference>
<evidence type="ECO:0000313" key="2">
    <source>
        <dbReference type="Proteomes" id="UP000051999"/>
    </source>
</evidence>
<dbReference type="InterPro" id="IPR036388">
    <property type="entry name" value="WH-like_DNA-bd_sf"/>
</dbReference>
<accession>A0A0R1RH56</accession>
<sequence>MGGSQTYMRKIIRKLVVAGLVRSVSGNQGGFTLGRNSRQITVWDAVVATEGDIQTYPNNGLIDRVFDDVEPLANRGTQVLTDIFVAADQQYKHVLQETSVHRILVHIFQSQIIPTVDWNESTVNYPNFTAKLKALLHGEN</sequence>
<dbReference type="InterPro" id="IPR036390">
    <property type="entry name" value="WH_DNA-bd_sf"/>
</dbReference>
<dbReference type="PANTHER" id="PTHR33221:SF9">
    <property type="entry name" value="RRF2 FAMILY PROTEIN"/>
    <property type="match status" value="1"/>
</dbReference>